<dbReference type="STRING" id="56484.A0A1Y2FS18"/>
<feature type="transmembrane region" description="Helical" evidence="6">
    <location>
        <begin position="402"/>
        <end position="422"/>
    </location>
</feature>
<organism evidence="7 8">
    <name type="scientific">Protomyces lactucae-debilis</name>
    <dbReference type="NCBI Taxonomy" id="2754530"/>
    <lineage>
        <taxon>Eukaryota</taxon>
        <taxon>Fungi</taxon>
        <taxon>Dikarya</taxon>
        <taxon>Ascomycota</taxon>
        <taxon>Taphrinomycotina</taxon>
        <taxon>Taphrinomycetes</taxon>
        <taxon>Taphrinales</taxon>
        <taxon>Protomycetaceae</taxon>
        <taxon>Protomyces</taxon>
    </lineage>
</organism>
<proteinExistence type="predicted"/>
<feature type="transmembrane region" description="Helical" evidence="6">
    <location>
        <begin position="138"/>
        <end position="160"/>
    </location>
</feature>
<feature type="transmembrane region" description="Helical" evidence="6">
    <location>
        <begin position="369"/>
        <end position="390"/>
    </location>
</feature>
<keyword evidence="4 6" id="KW-0472">Membrane</keyword>
<name>A0A1Y2FS18_PROLT</name>
<feature type="transmembrane region" description="Helical" evidence="6">
    <location>
        <begin position="310"/>
        <end position="331"/>
    </location>
</feature>
<evidence type="ECO:0000313" key="8">
    <source>
        <dbReference type="Proteomes" id="UP000193685"/>
    </source>
</evidence>
<evidence type="ECO:0000256" key="3">
    <source>
        <dbReference type="ARBA" id="ARBA00022989"/>
    </source>
</evidence>
<gene>
    <name evidence="7" type="ORF">BCR37DRAFT_376627</name>
</gene>
<feature type="transmembrane region" description="Helical" evidence="6">
    <location>
        <begin position="166"/>
        <end position="187"/>
    </location>
</feature>
<evidence type="ECO:0000256" key="2">
    <source>
        <dbReference type="ARBA" id="ARBA00022692"/>
    </source>
</evidence>
<feature type="transmembrane region" description="Helical" evidence="6">
    <location>
        <begin position="103"/>
        <end position="126"/>
    </location>
</feature>
<feature type="transmembrane region" description="Helical" evidence="6">
    <location>
        <begin position="261"/>
        <end position="279"/>
    </location>
</feature>
<evidence type="ECO:0000313" key="7">
    <source>
        <dbReference type="EMBL" id="ORY86094.1"/>
    </source>
</evidence>
<evidence type="ECO:0000256" key="5">
    <source>
        <dbReference type="SAM" id="MobiDB-lite"/>
    </source>
</evidence>
<dbReference type="PANTHER" id="PTHR21576">
    <property type="entry name" value="UNCHARACTERIZED NODULIN-LIKE PROTEIN"/>
    <property type="match status" value="1"/>
</dbReference>
<dbReference type="OrthoDB" id="410267at2759"/>
<feature type="transmembrane region" description="Helical" evidence="6">
    <location>
        <begin position="448"/>
        <end position="467"/>
    </location>
</feature>
<feature type="transmembrane region" description="Helical" evidence="6">
    <location>
        <begin position="343"/>
        <end position="363"/>
    </location>
</feature>
<dbReference type="GO" id="GO:0022857">
    <property type="term" value="F:transmembrane transporter activity"/>
    <property type="evidence" value="ECO:0007669"/>
    <property type="project" value="InterPro"/>
</dbReference>
<dbReference type="RefSeq" id="XP_040727276.1">
    <property type="nucleotide sequence ID" value="XM_040868637.1"/>
</dbReference>
<keyword evidence="8" id="KW-1185">Reference proteome</keyword>
<protein>
    <submittedName>
        <fullName evidence="7">Major facilitator superfamily domain-containing protein</fullName>
    </submittedName>
</protein>
<dbReference type="InterPro" id="IPR036259">
    <property type="entry name" value="MFS_trans_sf"/>
</dbReference>
<dbReference type="SUPFAM" id="SSF103473">
    <property type="entry name" value="MFS general substrate transporter"/>
    <property type="match status" value="1"/>
</dbReference>
<dbReference type="InterPro" id="IPR011701">
    <property type="entry name" value="MFS"/>
</dbReference>
<accession>A0A1Y2FS18</accession>
<dbReference type="Gene3D" id="1.20.1250.20">
    <property type="entry name" value="MFS general substrate transporter like domains"/>
    <property type="match status" value="1"/>
</dbReference>
<dbReference type="Pfam" id="PF07690">
    <property type="entry name" value="MFS_1"/>
    <property type="match status" value="1"/>
</dbReference>
<evidence type="ECO:0000256" key="1">
    <source>
        <dbReference type="ARBA" id="ARBA00004141"/>
    </source>
</evidence>
<evidence type="ECO:0000256" key="4">
    <source>
        <dbReference type="ARBA" id="ARBA00023136"/>
    </source>
</evidence>
<feature type="transmembrane region" description="Helical" evidence="6">
    <location>
        <begin position="72"/>
        <end position="91"/>
    </location>
</feature>
<dbReference type="AlphaFoldDB" id="A0A1Y2FS18"/>
<comment type="subcellular location">
    <subcellularLocation>
        <location evidence="1">Membrane</location>
        <topology evidence="1">Multi-pass membrane protein</topology>
    </subcellularLocation>
</comment>
<dbReference type="OMA" id="PDGLGCY"/>
<keyword evidence="2 6" id="KW-0812">Transmembrane</keyword>
<evidence type="ECO:0000256" key="6">
    <source>
        <dbReference type="SAM" id="Phobius"/>
    </source>
</evidence>
<dbReference type="GO" id="GO:0000329">
    <property type="term" value="C:fungal-type vacuole membrane"/>
    <property type="evidence" value="ECO:0007669"/>
    <property type="project" value="TreeGrafter"/>
</dbReference>
<dbReference type="EMBL" id="MCFI01000003">
    <property type="protein sequence ID" value="ORY86094.1"/>
    <property type="molecule type" value="Genomic_DNA"/>
</dbReference>
<sequence length="482" mass="52083">MISQRPITLAAATTVGLLSGTGYAFSSWAPQLSDRCHLSALSINLIGIAGNLGVYVMSPFAGKLVDRFGLRLPLMGGALCLFLGYFGLQYAYRVEWNHGGIVLYFFCFITGIGSALGNLAALNAAAKSYPLNRGSATALPIASYGLSAFVFSRIAHFFFVGHTERYLLTLAITCGVGLFLCSLCIKLPSSNLQENRRTRRKSFSTRDDEPESGMLLADGTDDEAEDEIEAPTVIDSVILPDTEAEVFAEVTGWALFKHLDFCLMITIIGLLSGCGLMWINNIGNNLVALYRAEVNSLAEMDPVVLERLQAANVSVLSLFNCAGRIFGGVVSDVAKTRIRLQRSAFLLGSAVIFVLVSVSAYHNTSSSNLIYYTSALASAYGTMFGVGPVLTLEKYGVKDFSFNWGLVSVAPGLSGNLFNLLYGRIYDLHSDPVTHKCDVGVRCYRDAFVFTAVGCSVAVLCALTLFVRHTREARLLAKRSGT</sequence>
<dbReference type="PANTHER" id="PTHR21576:SF158">
    <property type="entry name" value="RIBOSOMAL RNA-PROCESSING PROTEIN 12-LIKE CONSERVED DOMAIN-CONTAINING PROTEIN"/>
    <property type="match status" value="1"/>
</dbReference>
<feature type="region of interest" description="Disordered" evidence="5">
    <location>
        <begin position="198"/>
        <end position="223"/>
    </location>
</feature>
<keyword evidence="3 6" id="KW-1133">Transmembrane helix</keyword>
<feature type="transmembrane region" description="Helical" evidence="6">
    <location>
        <begin position="40"/>
        <end position="60"/>
    </location>
</feature>
<reference evidence="7 8" key="1">
    <citation type="submission" date="2016-07" db="EMBL/GenBank/DDBJ databases">
        <title>Pervasive Adenine N6-methylation of Active Genes in Fungi.</title>
        <authorList>
            <consortium name="DOE Joint Genome Institute"/>
            <person name="Mondo S.J."/>
            <person name="Dannebaum R.O."/>
            <person name="Kuo R.C."/>
            <person name="Labutti K."/>
            <person name="Haridas S."/>
            <person name="Kuo A."/>
            <person name="Salamov A."/>
            <person name="Ahrendt S.R."/>
            <person name="Lipzen A."/>
            <person name="Sullivan W."/>
            <person name="Andreopoulos W.B."/>
            <person name="Clum A."/>
            <person name="Lindquist E."/>
            <person name="Daum C."/>
            <person name="Ramamoorthy G.K."/>
            <person name="Gryganskyi A."/>
            <person name="Culley D."/>
            <person name="Magnuson J.K."/>
            <person name="James T.Y."/>
            <person name="O'Malley M.A."/>
            <person name="Stajich J.E."/>
            <person name="Spatafora J.W."/>
            <person name="Visel A."/>
            <person name="Grigoriev I.V."/>
        </authorList>
    </citation>
    <scope>NUCLEOTIDE SEQUENCE [LARGE SCALE GENOMIC DNA]</scope>
    <source>
        <strain evidence="7 8">12-1054</strain>
    </source>
</reference>
<dbReference type="Proteomes" id="UP000193685">
    <property type="component" value="Unassembled WGS sequence"/>
</dbReference>
<dbReference type="GeneID" id="63785236"/>
<comment type="caution">
    <text evidence="7">The sequence shown here is derived from an EMBL/GenBank/DDBJ whole genome shotgun (WGS) entry which is preliminary data.</text>
</comment>